<proteinExistence type="predicted"/>
<gene>
    <name evidence="1" type="ORF">ENO04_06025</name>
</gene>
<sequence>MSTEVIKEVVKRTKPKLNADEALRTAFKVVSIIASQRIKPTRKDKELFLAFTEGKAWDRLEALYDANIPDNKWWHIFGVYLALAMAGYIRPSYEELEKYEATEVPNLLYRSFEYIGCVISTGSRACFEADP</sequence>
<evidence type="ECO:0000313" key="1">
    <source>
        <dbReference type="EMBL" id="HDS11149.1"/>
    </source>
</evidence>
<dbReference type="EMBL" id="DSDY01000181">
    <property type="protein sequence ID" value="HDS11149.1"/>
    <property type="molecule type" value="Genomic_DNA"/>
</dbReference>
<reference evidence="1" key="1">
    <citation type="journal article" date="2020" name="mSystems">
        <title>Genome- and Community-Level Interaction Insights into Carbon Utilization and Element Cycling Functions of Hydrothermarchaeota in Hydrothermal Sediment.</title>
        <authorList>
            <person name="Zhou Z."/>
            <person name="Liu Y."/>
            <person name="Xu W."/>
            <person name="Pan J."/>
            <person name="Luo Z.H."/>
            <person name="Li M."/>
        </authorList>
    </citation>
    <scope>NUCLEOTIDE SEQUENCE [LARGE SCALE GENOMIC DNA]</scope>
    <source>
        <strain evidence="1">SpSt-123</strain>
    </source>
</reference>
<accession>A0A7C1I843</accession>
<organism evidence="1">
    <name type="scientific">Fervidicoccus fontis</name>
    <dbReference type="NCBI Taxonomy" id="683846"/>
    <lineage>
        <taxon>Archaea</taxon>
        <taxon>Thermoproteota</taxon>
        <taxon>Thermoprotei</taxon>
        <taxon>Fervidicoccales</taxon>
        <taxon>Fervidicoccaceae</taxon>
        <taxon>Fervidicoccus</taxon>
    </lineage>
</organism>
<dbReference type="AlphaFoldDB" id="A0A7C1I843"/>
<protein>
    <submittedName>
        <fullName evidence="1">Uncharacterized protein</fullName>
    </submittedName>
</protein>
<name>A0A7C1I843_9CREN</name>
<comment type="caution">
    <text evidence="1">The sequence shown here is derived from an EMBL/GenBank/DDBJ whole genome shotgun (WGS) entry which is preliminary data.</text>
</comment>